<feature type="binding site" evidence="9">
    <location>
        <position position="280"/>
    </location>
    <ligand>
        <name>K(+)</name>
        <dbReference type="ChEBI" id="CHEBI:29103"/>
    </ligand>
</feature>
<comment type="subunit">
    <text evidence="9">Homodimer.</text>
</comment>
<dbReference type="KEGG" id="lpk:LACPI_1297"/>
<evidence type="ECO:0000256" key="7">
    <source>
        <dbReference type="ARBA" id="ARBA00022958"/>
    </source>
</evidence>
<evidence type="ECO:0000256" key="2">
    <source>
        <dbReference type="ARBA" id="ARBA00022723"/>
    </source>
</evidence>
<dbReference type="GO" id="GO:0046872">
    <property type="term" value="F:metal ion binding"/>
    <property type="evidence" value="ECO:0007669"/>
    <property type="project" value="UniProtKB-KW"/>
</dbReference>
<comment type="function">
    <text evidence="9">Catalyzes the phosphorylation of ribose at O-5 in a reaction requiring ATP and magnesium. The resulting D-ribose-5-phosphate can then be used either for sythesis of nucleotides, histidine, and tryptophan, or as a component of the pentose phosphate pathway.</text>
</comment>
<dbReference type="InterPro" id="IPR011877">
    <property type="entry name" value="Ribokinase"/>
</dbReference>
<keyword evidence="1 9" id="KW-0808">Transferase</keyword>
<feature type="binding site" evidence="9">
    <location>
        <position position="139"/>
    </location>
    <ligand>
        <name>substrate</name>
    </ligand>
</feature>
<comment type="pathway">
    <text evidence="9">Carbohydrate metabolism; D-ribose degradation; D-ribose 5-phosphate from beta-D-ribopyranose: step 2/2.</text>
</comment>
<dbReference type="InterPro" id="IPR002139">
    <property type="entry name" value="Ribo/fructo_kinase"/>
</dbReference>
<feature type="binding site" evidence="9">
    <location>
        <position position="183"/>
    </location>
    <ligand>
        <name>ATP</name>
        <dbReference type="ChEBI" id="CHEBI:30616"/>
    </ligand>
</feature>
<dbReference type="UniPathway" id="UPA00916">
    <property type="reaction ID" value="UER00889"/>
</dbReference>
<feature type="binding site" evidence="9">
    <location>
        <begin position="39"/>
        <end position="43"/>
    </location>
    <ligand>
        <name>substrate</name>
    </ligand>
</feature>
<dbReference type="PRINTS" id="PR00990">
    <property type="entry name" value="RIBOKINASE"/>
</dbReference>
<dbReference type="GO" id="GO:0019303">
    <property type="term" value="P:D-ribose catabolic process"/>
    <property type="evidence" value="ECO:0007669"/>
    <property type="project" value="UniProtKB-UniRule"/>
</dbReference>
<keyword evidence="7 9" id="KW-0630">Potassium</keyword>
<comment type="activity regulation">
    <text evidence="9">Activated by a monovalent cation that binds near, but not in, the active site. The most likely occupant of the site in vivo is potassium. Ion binding induces a conformational change that may alter substrate affinity.</text>
</comment>
<keyword evidence="4 9" id="KW-0418">Kinase</keyword>
<evidence type="ECO:0000256" key="9">
    <source>
        <dbReference type="HAMAP-Rule" id="MF_01987"/>
    </source>
</evidence>
<evidence type="ECO:0000256" key="8">
    <source>
        <dbReference type="ARBA" id="ARBA00023277"/>
    </source>
</evidence>
<dbReference type="GO" id="GO:0005829">
    <property type="term" value="C:cytosol"/>
    <property type="evidence" value="ECO:0007669"/>
    <property type="project" value="TreeGrafter"/>
</dbReference>
<feature type="binding site" evidence="9">
    <location>
        <position position="246"/>
    </location>
    <ligand>
        <name>K(+)</name>
        <dbReference type="ChEBI" id="CHEBI:29103"/>
    </ligand>
</feature>
<dbReference type="Proteomes" id="UP000033166">
    <property type="component" value="Chromosome I"/>
</dbReference>
<dbReference type="GO" id="GO:0004747">
    <property type="term" value="F:ribokinase activity"/>
    <property type="evidence" value="ECO:0007669"/>
    <property type="project" value="UniProtKB-UniRule"/>
</dbReference>
<dbReference type="GO" id="GO:0005524">
    <property type="term" value="F:ATP binding"/>
    <property type="evidence" value="ECO:0007669"/>
    <property type="project" value="UniProtKB-UniRule"/>
</dbReference>
<evidence type="ECO:0000256" key="1">
    <source>
        <dbReference type="ARBA" id="ARBA00022679"/>
    </source>
</evidence>
<dbReference type="PANTHER" id="PTHR10584:SF166">
    <property type="entry name" value="RIBOKINASE"/>
    <property type="match status" value="1"/>
</dbReference>
<feature type="domain" description="Carbohydrate kinase PfkB" evidence="10">
    <location>
        <begin position="1"/>
        <end position="292"/>
    </location>
</feature>
<evidence type="ECO:0000256" key="6">
    <source>
        <dbReference type="ARBA" id="ARBA00022842"/>
    </source>
</evidence>
<feature type="binding site" evidence="9">
    <location>
        <position position="285"/>
    </location>
    <ligand>
        <name>K(+)</name>
        <dbReference type="ChEBI" id="CHEBI:29103"/>
    </ligand>
</feature>
<feature type="binding site" evidence="9">
    <location>
        <begin position="249"/>
        <end position="250"/>
    </location>
    <ligand>
        <name>ATP</name>
        <dbReference type="ChEBI" id="CHEBI:30616"/>
    </ligand>
</feature>
<comment type="cofactor">
    <cofactor evidence="9">
        <name>Mg(2+)</name>
        <dbReference type="ChEBI" id="CHEBI:18420"/>
    </cofactor>
    <text evidence="9">Requires a divalent cation, most likely magnesium in vivo, as an electrophilic catalyst to aid phosphoryl group transfer. It is the chelate of the metal and the nucleotide that is the actual substrate.</text>
</comment>
<name>A0A0D6DXK6_9LACT</name>
<evidence type="ECO:0000256" key="5">
    <source>
        <dbReference type="ARBA" id="ARBA00022840"/>
    </source>
</evidence>
<gene>
    <name evidence="9 11" type="primary">rbsK</name>
    <name evidence="11" type="ORF">LACPI_1297</name>
</gene>
<dbReference type="EC" id="2.7.1.15" evidence="9"/>
<dbReference type="Gene3D" id="3.40.1190.20">
    <property type="match status" value="1"/>
</dbReference>
<feature type="binding site" evidence="9">
    <location>
        <position position="250"/>
    </location>
    <ligand>
        <name>substrate</name>
    </ligand>
</feature>
<evidence type="ECO:0000313" key="12">
    <source>
        <dbReference type="Proteomes" id="UP000033166"/>
    </source>
</evidence>
<dbReference type="HOGENOM" id="CLU_027634_2_2_9"/>
<feature type="binding site" evidence="9">
    <location>
        <position position="244"/>
    </location>
    <ligand>
        <name>K(+)</name>
        <dbReference type="ChEBI" id="CHEBI:29103"/>
    </ligand>
</feature>
<comment type="catalytic activity">
    <reaction evidence="9">
        <text>D-ribose + ATP = D-ribose 5-phosphate + ADP + H(+)</text>
        <dbReference type="Rhea" id="RHEA:13697"/>
        <dbReference type="ChEBI" id="CHEBI:15378"/>
        <dbReference type="ChEBI" id="CHEBI:30616"/>
        <dbReference type="ChEBI" id="CHEBI:47013"/>
        <dbReference type="ChEBI" id="CHEBI:78346"/>
        <dbReference type="ChEBI" id="CHEBI:456216"/>
        <dbReference type="EC" id="2.7.1.15"/>
    </reaction>
</comment>
<sequence>MNKVVVLGSLNMDLVTTLERLPEIGETIIAKQLDYFVGGKGANQAVAASRVGGDVMMLGKIGRDTFGEKILNQLKQEHLNLKSIEEDDKSFTGIANVFKLPTDNCITVVAGANGMVDDKYVVAHADSIAEADVLLMQLEIPIEAVKQGLSIAKAAGLVTVLNPAPFSAAVLDLLPQVDYLTPNELEFSSLLPDSLKELPFEEAMLSFSEQYDTTMIVTRGAKGVTYVQDSQLLTVPTQEVTVSDTTGAGDTFNGILAQQLSRGESLANAISLATAGATYAITKFGAQTGMPTLLDLQAFQA</sequence>
<dbReference type="STRING" id="1364.LP2241_30297"/>
<dbReference type="InterPro" id="IPR029056">
    <property type="entry name" value="Ribokinase-like"/>
</dbReference>
<reference evidence="12" key="1">
    <citation type="submission" date="2015-01" db="EMBL/GenBank/DDBJ databases">
        <authorList>
            <person name="Andreevskaya M."/>
        </authorList>
    </citation>
    <scope>NUCLEOTIDE SEQUENCE [LARGE SCALE GENOMIC DNA]</scope>
    <source>
        <strain evidence="12">MKFS47</strain>
    </source>
</reference>
<comment type="similarity">
    <text evidence="9">Belongs to the carbohydrate kinase PfkB family. Ribokinase subfamily.</text>
</comment>
<dbReference type="InterPro" id="IPR011611">
    <property type="entry name" value="PfkB_dom"/>
</dbReference>
<dbReference type="HAMAP" id="MF_01987">
    <property type="entry name" value="Ribokinase"/>
    <property type="match status" value="1"/>
</dbReference>
<dbReference type="EMBL" id="LN774769">
    <property type="protein sequence ID" value="CEN28497.1"/>
    <property type="molecule type" value="Genomic_DNA"/>
</dbReference>
<accession>A0A0D6DXK6</accession>
<comment type="caution">
    <text evidence="9">Lacks conserved residue(s) required for the propagation of feature annotation.</text>
</comment>
<dbReference type="CDD" id="cd01174">
    <property type="entry name" value="ribokinase"/>
    <property type="match status" value="1"/>
</dbReference>
<dbReference type="PANTHER" id="PTHR10584">
    <property type="entry name" value="SUGAR KINASE"/>
    <property type="match status" value="1"/>
</dbReference>
<keyword evidence="2 9" id="KW-0479">Metal-binding</keyword>
<keyword evidence="8 9" id="KW-0119">Carbohydrate metabolism</keyword>
<keyword evidence="6 9" id="KW-0460">Magnesium</keyword>
<keyword evidence="3 9" id="KW-0547">Nucleotide-binding</keyword>
<feature type="binding site" evidence="9">
    <location>
        <begin position="218"/>
        <end position="223"/>
    </location>
    <ligand>
        <name>ATP</name>
        <dbReference type="ChEBI" id="CHEBI:30616"/>
    </ligand>
</feature>
<feature type="binding site" evidence="9">
    <location>
        <begin position="11"/>
        <end position="13"/>
    </location>
    <ligand>
        <name>substrate</name>
    </ligand>
</feature>
<dbReference type="AlphaFoldDB" id="A0A0D6DXK6"/>
<protein>
    <recommendedName>
        <fullName evidence="9">Ribokinase</fullName>
        <shortName evidence="9">RK</shortName>
        <ecNumber evidence="9">2.7.1.15</ecNumber>
    </recommendedName>
</protein>
<evidence type="ECO:0000256" key="3">
    <source>
        <dbReference type="ARBA" id="ARBA00022741"/>
    </source>
</evidence>
<comment type="subcellular location">
    <subcellularLocation>
        <location evidence="9">Cytoplasm</location>
    </subcellularLocation>
</comment>
<organism evidence="11 12">
    <name type="scientific">Pseudolactococcus piscium MKFS47</name>
    <dbReference type="NCBI Taxonomy" id="297352"/>
    <lineage>
        <taxon>Bacteria</taxon>
        <taxon>Bacillati</taxon>
        <taxon>Bacillota</taxon>
        <taxon>Bacilli</taxon>
        <taxon>Lactobacillales</taxon>
        <taxon>Streptococcaceae</taxon>
        <taxon>Pseudolactococcus</taxon>
    </lineage>
</organism>
<dbReference type="RefSeq" id="WP_082095417.1">
    <property type="nucleotide sequence ID" value="NZ_LN774769.1"/>
</dbReference>
<evidence type="ECO:0000313" key="11">
    <source>
        <dbReference type="EMBL" id="CEN28497.1"/>
    </source>
</evidence>
<dbReference type="Pfam" id="PF00294">
    <property type="entry name" value="PfkB"/>
    <property type="match status" value="1"/>
</dbReference>
<keyword evidence="9" id="KW-0963">Cytoplasm</keyword>
<dbReference type="SUPFAM" id="SSF53613">
    <property type="entry name" value="Ribokinase-like"/>
    <property type="match status" value="1"/>
</dbReference>
<evidence type="ECO:0000256" key="4">
    <source>
        <dbReference type="ARBA" id="ARBA00022777"/>
    </source>
</evidence>
<feature type="binding site" evidence="9">
    <location>
        <position position="283"/>
    </location>
    <ligand>
        <name>K(+)</name>
        <dbReference type="ChEBI" id="CHEBI:29103"/>
    </ligand>
</feature>
<evidence type="ECO:0000259" key="10">
    <source>
        <dbReference type="Pfam" id="PF00294"/>
    </source>
</evidence>
<feature type="active site" description="Proton acceptor" evidence="9">
    <location>
        <position position="250"/>
    </location>
</feature>
<proteinExistence type="inferred from homology"/>
<keyword evidence="5 9" id="KW-0067">ATP-binding</keyword>